<dbReference type="EMBL" id="LT629791">
    <property type="protein sequence ID" value="SDU68438.1"/>
    <property type="molecule type" value="Genomic_DNA"/>
</dbReference>
<evidence type="ECO:0000256" key="1">
    <source>
        <dbReference type="SAM" id="Phobius"/>
    </source>
</evidence>
<organism evidence="2 3">
    <name type="scientific">Jiangella alkaliphila</name>
    <dbReference type="NCBI Taxonomy" id="419479"/>
    <lineage>
        <taxon>Bacteria</taxon>
        <taxon>Bacillati</taxon>
        <taxon>Actinomycetota</taxon>
        <taxon>Actinomycetes</taxon>
        <taxon>Jiangellales</taxon>
        <taxon>Jiangellaceae</taxon>
        <taxon>Jiangella</taxon>
    </lineage>
</organism>
<keyword evidence="1" id="KW-0472">Membrane</keyword>
<dbReference type="RefSeq" id="WP_046770985.1">
    <property type="nucleotide sequence ID" value="NZ_LBMC01000038.1"/>
</dbReference>
<gene>
    <name evidence="2" type="ORF">SAMN04488563_3871</name>
</gene>
<feature type="transmembrane region" description="Helical" evidence="1">
    <location>
        <begin position="101"/>
        <end position="128"/>
    </location>
</feature>
<evidence type="ECO:0000313" key="2">
    <source>
        <dbReference type="EMBL" id="SDU68438.1"/>
    </source>
</evidence>
<keyword evidence="1" id="KW-0812">Transmembrane</keyword>
<evidence type="ECO:0000313" key="3">
    <source>
        <dbReference type="Proteomes" id="UP000182977"/>
    </source>
</evidence>
<protein>
    <submittedName>
        <fullName evidence="2">Uncharacterized protein</fullName>
    </submittedName>
</protein>
<dbReference type="OrthoDB" id="5188281at2"/>
<name>A0A1H2KJ64_9ACTN</name>
<feature type="transmembrane region" description="Helical" evidence="1">
    <location>
        <begin position="149"/>
        <end position="170"/>
    </location>
</feature>
<feature type="transmembrane region" description="Helical" evidence="1">
    <location>
        <begin position="75"/>
        <end position="95"/>
    </location>
</feature>
<dbReference type="STRING" id="419479.SAMN04488563_3871"/>
<accession>A0A1H2KJ64</accession>
<reference evidence="3" key="1">
    <citation type="submission" date="2016-10" db="EMBL/GenBank/DDBJ databases">
        <authorList>
            <person name="Varghese N."/>
            <person name="Submissions S."/>
        </authorList>
    </citation>
    <scope>NUCLEOTIDE SEQUENCE [LARGE SCALE GENOMIC DNA]</scope>
    <source>
        <strain evidence="3">DSM 45079</strain>
    </source>
</reference>
<dbReference type="Proteomes" id="UP000182977">
    <property type="component" value="Chromosome I"/>
</dbReference>
<sequence>MTHLLAVDGPLYRVLAGWTAFLRAGAVWLLLCLPVVTAPAATVVLLRTMHTIAAGAPTPTLRESWRATRRAFGPALRLAALLAAGTFVTVTALLGPSPGGAWGAVLPLVIVPAAAMWAMVSTWALAVLEQRHDGAWNAMRYAYLRVVRRPELALAAVLACAAVVAVGLALPAAVWFPYWLTAPALCALAVTVTCRRAGVSVRAPSAPTIEEDPHG</sequence>
<keyword evidence="1" id="KW-1133">Transmembrane helix</keyword>
<proteinExistence type="predicted"/>
<dbReference type="AlphaFoldDB" id="A0A1H2KJ64"/>
<keyword evidence="3" id="KW-1185">Reference proteome</keyword>
<feature type="transmembrane region" description="Helical" evidence="1">
    <location>
        <begin position="20"/>
        <end position="46"/>
    </location>
</feature>